<evidence type="ECO:0000256" key="2">
    <source>
        <dbReference type="ARBA" id="ARBA00023125"/>
    </source>
</evidence>
<dbReference type="Proteomes" id="UP000196027">
    <property type="component" value="Chromosome"/>
</dbReference>
<dbReference type="Pfam" id="PF00196">
    <property type="entry name" value="GerE"/>
    <property type="match status" value="1"/>
</dbReference>
<keyword evidence="1" id="KW-0805">Transcription regulation</keyword>
<dbReference type="InterPro" id="IPR041664">
    <property type="entry name" value="AAA_16"/>
</dbReference>
<dbReference type="CDD" id="cd06170">
    <property type="entry name" value="LuxR_C_like"/>
    <property type="match status" value="1"/>
</dbReference>
<dbReference type="GO" id="GO:0006355">
    <property type="term" value="P:regulation of DNA-templated transcription"/>
    <property type="evidence" value="ECO:0007669"/>
    <property type="project" value="InterPro"/>
</dbReference>
<dbReference type="PRINTS" id="PR00038">
    <property type="entry name" value="HTHLUXR"/>
</dbReference>
<organism evidence="5 6">
    <name type="scientific">Oleiphilus messinensis</name>
    <dbReference type="NCBI Taxonomy" id="141451"/>
    <lineage>
        <taxon>Bacteria</taxon>
        <taxon>Pseudomonadati</taxon>
        <taxon>Pseudomonadota</taxon>
        <taxon>Gammaproteobacteria</taxon>
        <taxon>Oceanospirillales</taxon>
        <taxon>Oleiphilaceae</taxon>
        <taxon>Oleiphilus</taxon>
    </lineage>
</organism>
<dbReference type="InterPro" id="IPR000792">
    <property type="entry name" value="Tscrpt_reg_LuxR_C"/>
</dbReference>
<dbReference type="KEGG" id="ome:OLMES_5364"/>
<evidence type="ECO:0000313" key="6">
    <source>
        <dbReference type="Proteomes" id="UP000196027"/>
    </source>
</evidence>
<gene>
    <name evidence="5" type="ORF">OLMES_5364</name>
</gene>
<dbReference type="InterPro" id="IPR027417">
    <property type="entry name" value="P-loop_NTPase"/>
</dbReference>
<accession>A0A1Y0IIX9</accession>
<feature type="domain" description="HTH luxR-type" evidence="4">
    <location>
        <begin position="446"/>
        <end position="510"/>
    </location>
</feature>
<dbReference type="EMBL" id="CP021425">
    <property type="protein sequence ID" value="ARU59344.1"/>
    <property type="molecule type" value="Genomic_DNA"/>
</dbReference>
<dbReference type="Pfam" id="PF13191">
    <property type="entry name" value="AAA_16"/>
    <property type="match status" value="1"/>
</dbReference>
<dbReference type="InterPro" id="IPR036388">
    <property type="entry name" value="WH-like_DNA-bd_sf"/>
</dbReference>
<evidence type="ECO:0000256" key="1">
    <source>
        <dbReference type="ARBA" id="ARBA00023015"/>
    </source>
</evidence>
<protein>
    <recommendedName>
        <fullName evidence="4">HTH luxR-type domain-containing protein</fullName>
    </recommendedName>
</protein>
<dbReference type="PROSITE" id="PS50043">
    <property type="entry name" value="HTH_LUXR_2"/>
    <property type="match status" value="1"/>
</dbReference>
<keyword evidence="6" id="KW-1185">Reference proteome</keyword>
<dbReference type="PANTHER" id="PTHR44688">
    <property type="entry name" value="DNA-BINDING TRANSCRIPTIONAL ACTIVATOR DEVR_DOSR"/>
    <property type="match status" value="1"/>
</dbReference>
<dbReference type="Gene3D" id="1.10.10.10">
    <property type="entry name" value="Winged helix-like DNA-binding domain superfamily/Winged helix DNA-binding domain"/>
    <property type="match status" value="1"/>
</dbReference>
<reference evidence="5 6" key="1">
    <citation type="submission" date="2017-05" db="EMBL/GenBank/DDBJ databases">
        <title>Genomic insights into alkan degradation activity of Oleiphilus messinensis.</title>
        <authorList>
            <person name="Kozyavkin S.A."/>
            <person name="Slesarev A.I."/>
            <person name="Golyshin P.N."/>
            <person name="Korzhenkov A."/>
            <person name="Golyshina O.N."/>
            <person name="Toshchakov S.V."/>
        </authorList>
    </citation>
    <scope>NUCLEOTIDE SEQUENCE [LARGE SCALE GENOMIC DNA]</scope>
    <source>
        <strain evidence="5 6">ME102</strain>
    </source>
</reference>
<dbReference type="AlphaFoldDB" id="A0A1Y0IIX9"/>
<name>A0A1Y0IIX9_9GAMM</name>
<dbReference type="InterPro" id="IPR016032">
    <property type="entry name" value="Sig_transdc_resp-reg_C-effctor"/>
</dbReference>
<keyword evidence="2" id="KW-0238">DNA-binding</keyword>
<sequence>MLLKTRFYLPPMRPQCVIRQGLLDALDQTQGGELMLISAPAGYGKTTLVSQWLHQKPHTFSWLSLDKSHNSPRLFWQYAITALRQIQPALGQDADALATDKTLSAQEHIVIALLNDLDDLSIMNHSDKPVSLILDDFHLIESTTVLKSMNLFLDHLPPGLRVVMTSRTEPPLELARRRGSSQLRTITSEQLRFTLPESETFFNQTLNLNVPADVITHYYQTTEGWITGLQLISYSVHNQQGTASPPKMSPQYPGLDRHIADYLFEEVFCNLSTEFQNFLLSTALPRRFCAGLCNAMAGTHDALYQIKTLERDNLFIFPLDNYRVWFRLHDLFRQFLLQRLAILTDQEMQSRAQQGVDWLQQAGHYEDALALSIRITDWDRTEALLELLTQLSETQGLSDDAVRLLASVSLASVEPYPKLAATINQYCGASNGPEANIPSEASPYSNLQLSEPLTRRETQVLELMSKGLGNKAIADSLFISLNTLKVHIRNLYSKFGVDNRTKLLLKLNLQ</sequence>
<dbReference type="PANTHER" id="PTHR44688:SF16">
    <property type="entry name" value="DNA-BINDING TRANSCRIPTIONAL ACTIVATOR DEVR_DOSR"/>
    <property type="match status" value="1"/>
</dbReference>
<evidence type="ECO:0000313" key="5">
    <source>
        <dbReference type="EMBL" id="ARU59344.1"/>
    </source>
</evidence>
<evidence type="ECO:0000259" key="4">
    <source>
        <dbReference type="PROSITE" id="PS50043"/>
    </source>
</evidence>
<dbReference type="GO" id="GO:0003677">
    <property type="term" value="F:DNA binding"/>
    <property type="evidence" value="ECO:0007669"/>
    <property type="project" value="UniProtKB-KW"/>
</dbReference>
<dbReference type="Gene3D" id="3.40.50.300">
    <property type="entry name" value="P-loop containing nucleotide triphosphate hydrolases"/>
    <property type="match status" value="1"/>
</dbReference>
<dbReference type="SMART" id="SM00421">
    <property type="entry name" value="HTH_LUXR"/>
    <property type="match status" value="1"/>
</dbReference>
<dbReference type="OrthoDB" id="1123107at2"/>
<evidence type="ECO:0000256" key="3">
    <source>
        <dbReference type="ARBA" id="ARBA00023163"/>
    </source>
</evidence>
<dbReference type="Pfam" id="PF25873">
    <property type="entry name" value="WHD_MalT"/>
    <property type="match status" value="1"/>
</dbReference>
<keyword evidence="3" id="KW-0804">Transcription</keyword>
<dbReference type="SUPFAM" id="SSF52540">
    <property type="entry name" value="P-loop containing nucleoside triphosphate hydrolases"/>
    <property type="match status" value="1"/>
</dbReference>
<dbReference type="InterPro" id="IPR059106">
    <property type="entry name" value="WHD_MalT"/>
</dbReference>
<dbReference type="SUPFAM" id="SSF46894">
    <property type="entry name" value="C-terminal effector domain of the bipartite response regulators"/>
    <property type="match status" value="1"/>
</dbReference>
<dbReference type="RefSeq" id="WP_087464029.1">
    <property type="nucleotide sequence ID" value="NZ_CP021425.1"/>
</dbReference>
<dbReference type="PROSITE" id="PS00622">
    <property type="entry name" value="HTH_LUXR_1"/>
    <property type="match status" value="1"/>
</dbReference>
<proteinExistence type="predicted"/>